<dbReference type="EMBL" id="CP021431">
    <property type="protein sequence ID" value="ARU02710.1"/>
    <property type="molecule type" value="Genomic_DNA"/>
</dbReference>
<keyword evidence="1" id="KW-0472">Membrane</keyword>
<proteinExistence type="predicted"/>
<dbReference type="InterPro" id="IPR011460">
    <property type="entry name" value="Lcl_C"/>
</dbReference>
<dbReference type="RefSeq" id="WP_087211156.1">
    <property type="nucleotide sequence ID" value="NZ_CP021431.1"/>
</dbReference>
<reference evidence="3 4" key="1">
    <citation type="submission" date="2017-05" db="EMBL/GenBank/DDBJ databases">
        <title>Genome Sequence of Loktanella vestfoldensis Strain SMR4r Isolated from a Culture of the Diatom Skeletonema marinoi.</title>
        <authorList>
            <person name="Topel M."/>
            <person name="Pinder M.I.M."/>
            <person name="Johansson O.N."/>
            <person name="Kourtchenko O."/>
            <person name="Godhe A."/>
            <person name="Clarke A.K."/>
        </authorList>
    </citation>
    <scope>NUCLEOTIDE SEQUENCE [LARGE SCALE GENOMIC DNA]</scope>
    <source>
        <strain evidence="3 4">SMR4r</strain>
    </source>
</reference>
<dbReference type="OrthoDB" id="9793251at2"/>
<sequence length="167" mass="18788">MPGIANINAAILCFMISIGMVNLALRPAQAQETTFVAKGPIVIDVLGGLDWMRCSIGQVWENDSCVGSALLVRFGAVDSLIERAQRNIGPDWRLPTREELERLIADNPEPPMINQNVFPNTYPGLYWTSDTNWLMPHAHWSINFFTGHAYGRAHENRTFAVRLVRPR</sequence>
<name>A0A1Y0EH07_9RHOB</name>
<dbReference type="Pfam" id="PF07603">
    <property type="entry name" value="Lcl_C"/>
    <property type="match status" value="1"/>
</dbReference>
<keyword evidence="1" id="KW-0812">Transmembrane</keyword>
<evidence type="ECO:0000256" key="1">
    <source>
        <dbReference type="SAM" id="Phobius"/>
    </source>
</evidence>
<keyword evidence="4" id="KW-1185">Reference proteome</keyword>
<dbReference type="AlphaFoldDB" id="A0A1Y0EH07"/>
<gene>
    <name evidence="3" type="ORF">LOKVESSMR4R_03438</name>
</gene>
<dbReference type="Proteomes" id="UP000195273">
    <property type="component" value="Chromosome"/>
</dbReference>
<evidence type="ECO:0000313" key="3">
    <source>
        <dbReference type="EMBL" id="ARU02710.1"/>
    </source>
</evidence>
<evidence type="ECO:0000313" key="4">
    <source>
        <dbReference type="Proteomes" id="UP000195273"/>
    </source>
</evidence>
<keyword evidence="1" id="KW-1133">Transmembrane helix</keyword>
<feature type="domain" description="Lcl C-terminal" evidence="2">
    <location>
        <begin position="41"/>
        <end position="165"/>
    </location>
</feature>
<dbReference type="KEGG" id="lvs:LOKVESSMR4R_03438"/>
<accession>A0A1Y0EH07</accession>
<protein>
    <recommendedName>
        <fullName evidence="2">Lcl C-terminal domain-containing protein</fullName>
    </recommendedName>
</protein>
<feature type="transmembrane region" description="Helical" evidence="1">
    <location>
        <begin position="6"/>
        <end position="25"/>
    </location>
</feature>
<evidence type="ECO:0000259" key="2">
    <source>
        <dbReference type="Pfam" id="PF07603"/>
    </source>
</evidence>
<organism evidence="3 4">
    <name type="scientific">Yoonia vestfoldensis</name>
    <dbReference type="NCBI Taxonomy" id="245188"/>
    <lineage>
        <taxon>Bacteria</taxon>
        <taxon>Pseudomonadati</taxon>
        <taxon>Pseudomonadota</taxon>
        <taxon>Alphaproteobacteria</taxon>
        <taxon>Rhodobacterales</taxon>
        <taxon>Paracoccaceae</taxon>
        <taxon>Yoonia</taxon>
    </lineage>
</organism>